<dbReference type="AlphaFoldDB" id="A0AA39R929"/>
<keyword evidence="13" id="KW-1185">Reference proteome</keyword>
<evidence type="ECO:0000256" key="7">
    <source>
        <dbReference type="ARBA" id="ARBA00023316"/>
    </source>
</evidence>
<evidence type="ECO:0000259" key="11">
    <source>
        <dbReference type="Pfam" id="PF10290"/>
    </source>
</evidence>
<feature type="domain" description="Cell wall protein YJL171C/Tos1 C-terminal" evidence="10">
    <location>
        <begin position="251"/>
        <end position="479"/>
    </location>
</feature>
<keyword evidence="6" id="KW-0326">Glycosidase</keyword>
<evidence type="ECO:0000256" key="4">
    <source>
        <dbReference type="ARBA" id="ARBA00022729"/>
    </source>
</evidence>
<gene>
    <name evidence="12" type="ORF">JMJ35_002054</name>
</gene>
<dbReference type="Pfam" id="PF10287">
    <property type="entry name" value="YJL171C_Tos1_C"/>
    <property type="match status" value="1"/>
</dbReference>
<evidence type="ECO:0000313" key="12">
    <source>
        <dbReference type="EMBL" id="KAK0516020.1"/>
    </source>
</evidence>
<evidence type="ECO:0000256" key="6">
    <source>
        <dbReference type="ARBA" id="ARBA00023295"/>
    </source>
</evidence>
<evidence type="ECO:0000313" key="13">
    <source>
        <dbReference type="Proteomes" id="UP001166286"/>
    </source>
</evidence>
<feature type="compositionally biased region" description="Polar residues" evidence="8">
    <location>
        <begin position="206"/>
        <end position="215"/>
    </location>
</feature>
<comment type="caution">
    <text evidence="12">The sequence shown here is derived from an EMBL/GenBank/DDBJ whole genome shotgun (WGS) entry which is preliminary data.</text>
</comment>
<dbReference type="Pfam" id="PF10290">
    <property type="entry name" value="YJL171C_Tos1_N"/>
    <property type="match status" value="1"/>
</dbReference>
<evidence type="ECO:0000256" key="1">
    <source>
        <dbReference type="ARBA" id="ARBA00000382"/>
    </source>
</evidence>
<feature type="domain" description="Cell wall protein YJL171C/Tos1 N-terminal" evidence="11">
    <location>
        <begin position="50"/>
        <end position="111"/>
    </location>
</feature>
<dbReference type="PANTHER" id="PTHR31737:SF2">
    <property type="entry name" value="PROTEIN TOS1"/>
    <property type="match status" value="1"/>
</dbReference>
<feature type="region of interest" description="Disordered" evidence="8">
    <location>
        <begin position="206"/>
        <end position="228"/>
    </location>
</feature>
<dbReference type="InterPro" id="IPR018807">
    <property type="entry name" value="YJL171C/Tos1_N"/>
</dbReference>
<dbReference type="GO" id="GO:0009277">
    <property type="term" value="C:fungal-type cell wall"/>
    <property type="evidence" value="ECO:0007669"/>
    <property type="project" value="TreeGrafter"/>
</dbReference>
<comment type="catalytic activity">
    <reaction evidence="1">
        <text>Hydrolysis of (1-&gt;3)-beta-D-glucosidic linkages in (1-&gt;3)-beta-D-glucans.</text>
        <dbReference type="EC" id="3.2.1.39"/>
    </reaction>
</comment>
<sequence>MYQHAVAGTAAIALITPFLILLGAIESNAQASAAGTAQEINGNWYCSEVNAISYTDFPGNGSYNKVTNMDAATGQCSFEQYGYSGSLSPLNEELSLHVRGPTWLKQVAVYTFDTSSNSKRNAKRNTHGRRHAGHQYLHGHHGKVKEVRERQHEHDYAKRSVGELVSATIDGQLVSWTNMYAGPGVATILPSPAVSPIVAQFDEMNDSSPATTNVANAEPPMVSPTAATSSLQGSPIIAASSAMASSEASSGAWTRQAYYNAADGTSQGITFLNHFGGVNGLPGTSAGGAAFGTSLSYASSDSQTGAASPQTLSNAVIEDDVEVIIMSDNSCDDGSCGYTRPGGVAYHGFSGSLKVFLLEFSMPYTNTTGFNADMPAIWLMNAQIPLTSQYGENPDCSCWTSGCGEFDLFEILDSGNFRCKSTLHMAPAGGSSDWFMRPTGDSITAAVIFAGSNEVAAIRILDQGQSFDKSLSGSVINSWVQEQSSLFSMSE</sequence>
<feature type="region of interest" description="Disordered" evidence="8">
    <location>
        <begin position="115"/>
        <end position="144"/>
    </location>
</feature>
<protein>
    <recommendedName>
        <fullName evidence="3">glucan endo-1,3-beta-D-glucosidase</fullName>
        <ecNumber evidence="3">3.2.1.39</ecNumber>
    </recommendedName>
</protein>
<dbReference type="InterPro" id="IPR018805">
    <property type="entry name" value="YJL171C/Tos1_C"/>
</dbReference>
<feature type="chain" id="PRO_5041322444" description="glucan endo-1,3-beta-D-glucosidase" evidence="9">
    <location>
        <begin position="30"/>
        <end position="491"/>
    </location>
</feature>
<evidence type="ECO:0000259" key="10">
    <source>
        <dbReference type="Pfam" id="PF10287"/>
    </source>
</evidence>
<evidence type="ECO:0000256" key="3">
    <source>
        <dbReference type="ARBA" id="ARBA00012780"/>
    </source>
</evidence>
<dbReference type="PANTHER" id="PTHR31737">
    <property type="entry name" value="PROTEIN TOS1"/>
    <property type="match status" value="1"/>
</dbReference>
<keyword evidence="5" id="KW-0378">Hydrolase</keyword>
<proteinExistence type="inferred from homology"/>
<reference evidence="12" key="1">
    <citation type="submission" date="2023-03" db="EMBL/GenBank/DDBJ databases">
        <title>Complete genome of Cladonia borealis.</title>
        <authorList>
            <person name="Park H."/>
        </authorList>
    </citation>
    <scope>NUCLEOTIDE SEQUENCE</scope>
    <source>
        <strain evidence="12">ANT050790</strain>
    </source>
</reference>
<keyword evidence="4 9" id="KW-0732">Signal</keyword>
<comment type="similarity">
    <text evidence="2">Belongs to the PGA52 family.</text>
</comment>
<evidence type="ECO:0000256" key="8">
    <source>
        <dbReference type="SAM" id="MobiDB-lite"/>
    </source>
</evidence>
<dbReference type="GO" id="GO:0042973">
    <property type="term" value="F:glucan endo-1,3-beta-D-glucosidase activity"/>
    <property type="evidence" value="ECO:0007669"/>
    <property type="project" value="UniProtKB-EC"/>
</dbReference>
<feature type="compositionally biased region" description="Basic residues" evidence="8">
    <location>
        <begin position="120"/>
        <end position="143"/>
    </location>
</feature>
<evidence type="ECO:0000256" key="2">
    <source>
        <dbReference type="ARBA" id="ARBA00006055"/>
    </source>
</evidence>
<evidence type="ECO:0000256" key="9">
    <source>
        <dbReference type="SAM" id="SignalP"/>
    </source>
</evidence>
<dbReference type="EMBL" id="JAFEKC020000003">
    <property type="protein sequence ID" value="KAK0516020.1"/>
    <property type="molecule type" value="Genomic_DNA"/>
</dbReference>
<name>A0AA39R929_9LECA</name>
<evidence type="ECO:0000256" key="5">
    <source>
        <dbReference type="ARBA" id="ARBA00022801"/>
    </source>
</evidence>
<organism evidence="12 13">
    <name type="scientific">Cladonia borealis</name>
    <dbReference type="NCBI Taxonomy" id="184061"/>
    <lineage>
        <taxon>Eukaryota</taxon>
        <taxon>Fungi</taxon>
        <taxon>Dikarya</taxon>
        <taxon>Ascomycota</taxon>
        <taxon>Pezizomycotina</taxon>
        <taxon>Lecanoromycetes</taxon>
        <taxon>OSLEUM clade</taxon>
        <taxon>Lecanoromycetidae</taxon>
        <taxon>Lecanorales</taxon>
        <taxon>Lecanorineae</taxon>
        <taxon>Cladoniaceae</taxon>
        <taxon>Cladonia</taxon>
    </lineage>
</organism>
<feature type="signal peptide" evidence="9">
    <location>
        <begin position="1"/>
        <end position="29"/>
    </location>
</feature>
<dbReference type="Proteomes" id="UP001166286">
    <property type="component" value="Unassembled WGS sequence"/>
</dbReference>
<accession>A0AA39R929</accession>
<dbReference type="EC" id="3.2.1.39" evidence="3"/>
<dbReference type="GO" id="GO:0071555">
    <property type="term" value="P:cell wall organization"/>
    <property type="evidence" value="ECO:0007669"/>
    <property type="project" value="UniProtKB-KW"/>
</dbReference>
<keyword evidence="7" id="KW-0961">Cell wall biogenesis/degradation</keyword>